<protein>
    <recommendedName>
        <fullName evidence="5">50S ribosomal protein L28</fullName>
    </recommendedName>
</protein>
<keyword evidence="1" id="KW-0689">Ribosomal protein</keyword>
<dbReference type="AlphaFoldDB" id="A0A1G2HDK8"/>
<accession>A0A1G2HDK8</accession>
<dbReference type="GO" id="GO:0005840">
    <property type="term" value="C:ribosome"/>
    <property type="evidence" value="ECO:0007669"/>
    <property type="project" value="UniProtKB-KW"/>
</dbReference>
<name>A0A1G2HDK8_9BACT</name>
<dbReference type="Gene3D" id="2.30.170.40">
    <property type="entry name" value="Ribosomal protein L28/L24"/>
    <property type="match status" value="1"/>
</dbReference>
<keyword evidence="2" id="KW-0687">Ribonucleoprotein</keyword>
<evidence type="ECO:0000256" key="2">
    <source>
        <dbReference type="ARBA" id="ARBA00023274"/>
    </source>
</evidence>
<dbReference type="GO" id="GO:1990904">
    <property type="term" value="C:ribonucleoprotein complex"/>
    <property type="evidence" value="ECO:0007669"/>
    <property type="project" value="UniProtKB-KW"/>
</dbReference>
<sequence length="63" mass="7347">MAKVCENCGKSSQMEWKRKLLRGHYNPTVKKRKYPNLQWTKLKDGTRTRVCTQCMKTGAKTKA</sequence>
<evidence type="ECO:0000313" key="4">
    <source>
        <dbReference type="Proteomes" id="UP000178835"/>
    </source>
</evidence>
<organism evidence="3 4">
    <name type="scientific">Candidatus Spechtbacteria bacterium RIFCSPLOWO2_01_FULL_43_12</name>
    <dbReference type="NCBI Taxonomy" id="1802162"/>
    <lineage>
        <taxon>Bacteria</taxon>
        <taxon>Candidatus Spechtiibacteriota</taxon>
    </lineage>
</organism>
<evidence type="ECO:0000313" key="3">
    <source>
        <dbReference type="EMBL" id="OGZ60577.1"/>
    </source>
</evidence>
<dbReference type="SUPFAM" id="SSF143800">
    <property type="entry name" value="L28p-like"/>
    <property type="match status" value="1"/>
</dbReference>
<gene>
    <name evidence="3" type="ORF">A2919_01715</name>
</gene>
<evidence type="ECO:0000256" key="1">
    <source>
        <dbReference type="ARBA" id="ARBA00022980"/>
    </source>
</evidence>
<dbReference type="InterPro" id="IPR034704">
    <property type="entry name" value="Ribosomal_bL28/bL31-like_sf"/>
</dbReference>
<reference evidence="3 4" key="1">
    <citation type="journal article" date="2016" name="Nat. Commun.">
        <title>Thousands of microbial genomes shed light on interconnected biogeochemical processes in an aquifer system.</title>
        <authorList>
            <person name="Anantharaman K."/>
            <person name="Brown C.T."/>
            <person name="Hug L.A."/>
            <person name="Sharon I."/>
            <person name="Castelle C.J."/>
            <person name="Probst A.J."/>
            <person name="Thomas B.C."/>
            <person name="Singh A."/>
            <person name="Wilkins M.J."/>
            <person name="Karaoz U."/>
            <person name="Brodie E.L."/>
            <person name="Williams K.H."/>
            <person name="Hubbard S.S."/>
            <person name="Banfield J.F."/>
        </authorList>
    </citation>
    <scope>NUCLEOTIDE SEQUENCE [LARGE SCALE GENOMIC DNA]</scope>
</reference>
<proteinExistence type="predicted"/>
<dbReference type="Proteomes" id="UP000178835">
    <property type="component" value="Unassembled WGS sequence"/>
</dbReference>
<dbReference type="InterPro" id="IPR037147">
    <property type="entry name" value="Ribosomal_bL28_sf"/>
</dbReference>
<dbReference type="EMBL" id="MHOH01000017">
    <property type="protein sequence ID" value="OGZ60577.1"/>
    <property type="molecule type" value="Genomic_DNA"/>
</dbReference>
<dbReference type="GO" id="GO:0003735">
    <property type="term" value="F:structural constituent of ribosome"/>
    <property type="evidence" value="ECO:0007669"/>
    <property type="project" value="InterPro"/>
</dbReference>
<comment type="caution">
    <text evidence="3">The sequence shown here is derived from an EMBL/GenBank/DDBJ whole genome shotgun (WGS) entry which is preliminary data.</text>
</comment>
<evidence type="ECO:0008006" key="5">
    <source>
        <dbReference type="Google" id="ProtNLM"/>
    </source>
</evidence>